<dbReference type="PANTHER" id="PTHR13947">
    <property type="entry name" value="GNAT FAMILY N-ACETYLTRANSFERASE"/>
    <property type="match status" value="1"/>
</dbReference>
<dbReference type="Pfam" id="PF00583">
    <property type="entry name" value="Acetyltransf_1"/>
    <property type="match status" value="2"/>
</dbReference>
<gene>
    <name evidence="4" type="ORF">F8O03_00445</name>
</gene>
<dbReference type="Gene3D" id="3.40.630.30">
    <property type="match status" value="2"/>
</dbReference>
<feature type="domain" description="N-acetyltransferase" evidence="3">
    <location>
        <begin position="20"/>
        <end position="197"/>
    </location>
</feature>
<dbReference type="OrthoDB" id="273614at2"/>
<dbReference type="PROSITE" id="PS51186">
    <property type="entry name" value="GNAT"/>
    <property type="match status" value="2"/>
</dbReference>
<evidence type="ECO:0000313" key="5">
    <source>
        <dbReference type="Proteomes" id="UP000490386"/>
    </source>
</evidence>
<dbReference type="InterPro" id="IPR000182">
    <property type="entry name" value="GNAT_dom"/>
</dbReference>
<evidence type="ECO:0000259" key="3">
    <source>
        <dbReference type="PROSITE" id="PS51186"/>
    </source>
</evidence>
<dbReference type="InterPro" id="IPR016181">
    <property type="entry name" value="Acyl_CoA_acyltransferase"/>
</dbReference>
<dbReference type="InterPro" id="IPR050769">
    <property type="entry name" value="NAT_camello-type"/>
</dbReference>
<accession>A0A7J5B3X7</accession>
<dbReference type="EMBL" id="WBJX01000001">
    <property type="protein sequence ID" value="KAB1638865.1"/>
    <property type="molecule type" value="Genomic_DNA"/>
</dbReference>
<sequence length="367" mass="38888">MTQTAPVATQDAHATPPAPLRVREAQPTDWPEVVRVSEAAFAAGPYGHLPVGEERRRFVRDVEGRAAAGSVLVAERAGEVLGTLSIARAGTGPSRLAVADEAEVRLLAVSPTAQRLGIARRLMLAASETALGWGASALVLDTGDRNVAAQALYEGLGYRRTNEPSQPSQPGQPGQPGGPGVASEGRIPHVDYGLQLQPAPGVVVRLVRPSEVDAVAELSLRAYELEYTISGNYRDDIISVGERAAAHQVWVAVDAQSGALLGSVATPKPGEHLTSLPQSDDELDFRLLAVDPGARGRGVGAALTTLVIELARLRGLRRVVMNSGPQMVRAHRLYERLGFSILESRVRTVDPGDGRAPFQLLAFSIDV</sequence>
<evidence type="ECO:0000256" key="2">
    <source>
        <dbReference type="SAM" id="MobiDB-lite"/>
    </source>
</evidence>
<proteinExistence type="predicted"/>
<dbReference type="PANTHER" id="PTHR13947:SF37">
    <property type="entry name" value="LD18367P"/>
    <property type="match status" value="1"/>
</dbReference>
<feature type="region of interest" description="Disordered" evidence="2">
    <location>
        <begin position="159"/>
        <end position="186"/>
    </location>
</feature>
<organism evidence="4 5">
    <name type="scientific">Pseudoclavibacter terrae</name>
    <dbReference type="NCBI Taxonomy" id="1530195"/>
    <lineage>
        <taxon>Bacteria</taxon>
        <taxon>Bacillati</taxon>
        <taxon>Actinomycetota</taxon>
        <taxon>Actinomycetes</taxon>
        <taxon>Micrococcales</taxon>
        <taxon>Microbacteriaceae</taxon>
        <taxon>Pseudoclavibacter</taxon>
    </lineage>
</organism>
<feature type="domain" description="N-acetyltransferase" evidence="3">
    <location>
        <begin position="202"/>
        <end position="366"/>
    </location>
</feature>
<dbReference type="Proteomes" id="UP000490386">
    <property type="component" value="Unassembled WGS sequence"/>
</dbReference>
<keyword evidence="1 4" id="KW-0808">Transferase</keyword>
<reference evidence="4 5" key="1">
    <citation type="submission" date="2019-09" db="EMBL/GenBank/DDBJ databases">
        <title>Phylogeny of genus Pseudoclavibacter and closely related genus.</title>
        <authorList>
            <person name="Li Y."/>
        </authorList>
    </citation>
    <scope>NUCLEOTIDE SEQUENCE [LARGE SCALE GENOMIC DNA]</scope>
    <source>
        <strain evidence="4 5">THG-MD12</strain>
    </source>
</reference>
<feature type="region of interest" description="Disordered" evidence="2">
    <location>
        <begin position="1"/>
        <end position="22"/>
    </location>
</feature>
<dbReference type="AlphaFoldDB" id="A0A7J5B3X7"/>
<dbReference type="RefSeq" id="WP_151421919.1">
    <property type="nucleotide sequence ID" value="NZ_WBJX01000001.1"/>
</dbReference>
<dbReference type="GO" id="GO:0008080">
    <property type="term" value="F:N-acetyltransferase activity"/>
    <property type="evidence" value="ECO:0007669"/>
    <property type="project" value="InterPro"/>
</dbReference>
<evidence type="ECO:0000313" key="4">
    <source>
        <dbReference type="EMBL" id="KAB1638865.1"/>
    </source>
</evidence>
<protein>
    <submittedName>
        <fullName evidence="4">GNAT family N-acetyltransferase</fullName>
    </submittedName>
</protein>
<name>A0A7J5B3X7_9MICO</name>
<evidence type="ECO:0000256" key="1">
    <source>
        <dbReference type="ARBA" id="ARBA00022679"/>
    </source>
</evidence>
<dbReference type="SUPFAM" id="SSF55729">
    <property type="entry name" value="Acyl-CoA N-acyltransferases (Nat)"/>
    <property type="match status" value="2"/>
</dbReference>
<keyword evidence="5" id="KW-1185">Reference proteome</keyword>
<comment type="caution">
    <text evidence="4">The sequence shown here is derived from an EMBL/GenBank/DDBJ whole genome shotgun (WGS) entry which is preliminary data.</text>
</comment>
<dbReference type="CDD" id="cd04301">
    <property type="entry name" value="NAT_SF"/>
    <property type="match status" value="2"/>
</dbReference>